<dbReference type="AlphaFoldDB" id="A0A8H6SGQ9"/>
<dbReference type="InterPro" id="IPR008978">
    <property type="entry name" value="HSP20-like_chaperone"/>
</dbReference>
<evidence type="ECO:0000259" key="4">
    <source>
        <dbReference type="PROSITE" id="PS01031"/>
    </source>
</evidence>
<evidence type="ECO:0000256" key="1">
    <source>
        <dbReference type="ARBA" id="ARBA00023016"/>
    </source>
</evidence>
<dbReference type="RefSeq" id="XP_037218462.1">
    <property type="nucleotide sequence ID" value="XM_037365220.1"/>
</dbReference>
<dbReference type="CDD" id="cd06464">
    <property type="entry name" value="ACD_sHsps-like"/>
    <property type="match status" value="1"/>
</dbReference>
<name>A0A8H6SGQ9_9AGAR</name>
<reference evidence="5" key="1">
    <citation type="submission" date="2020-05" db="EMBL/GenBank/DDBJ databases">
        <title>Mycena genomes resolve the evolution of fungal bioluminescence.</title>
        <authorList>
            <person name="Tsai I.J."/>
        </authorList>
    </citation>
    <scope>NUCLEOTIDE SEQUENCE</scope>
    <source>
        <strain evidence="5">171206Taipei</strain>
    </source>
</reference>
<gene>
    <name evidence="5" type="ORF">MIND_00855700</name>
</gene>
<comment type="caution">
    <text evidence="5">The sequence shown here is derived from an EMBL/GenBank/DDBJ whole genome shotgun (WGS) entry which is preliminary data.</text>
</comment>
<proteinExistence type="inferred from homology"/>
<dbReference type="Gene3D" id="2.60.40.790">
    <property type="match status" value="1"/>
</dbReference>
<dbReference type="InterPro" id="IPR031107">
    <property type="entry name" value="Small_HSP"/>
</dbReference>
<evidence type="ECO:0000256" key="3">
    <source>
        <dbReference type="RuleBase" id="RU003616"/>
    </source>
</evidence>
<keyword evidence="6" id="KW-1185">Reference proteome</keyword>
<dbReference type="Proteomes" id="UP000636479">
    <property type="component" value="Unassembled WGS sequence"/>
</dbReference>
<sequence>MPLYFEPFFDLDRVNEAFRTHANAFNSLIDGASGAAGLSPRVDFRETPTGTVTATFELPGFPKESIHIDAFPGRLRISADPGSDNQLHRRYGQFSRTLHLPLGVTEDQVKASMENGVLSVTYPKSTPHMPPKKIEIA</sequence>
<evidence type="ECO:0000313" key="5">
    <source>
        <dbReference type="EMBL" id="KAF7299074.1"/>
    </source>
</evidence>
<feature type="domain" description="SHSP" evidence="4">
    <location>
        <begin position="33"/>
        <end position="137"/>
    </location>
</feature>
<dbReference type="Pfam" id="PF00011">
    <property type="entry name" value="HSP20"/>
    <property type="match status" value="1"/>
</dbReference>
<comment type="similarity">
    <text evidence="2 3">Belongs to the small heat shock protein (HSP20) family.</text>
</comment>
<dbReference type="OrthoDB" id="1431247at2759"/>
<accession>A0A8H6SGQ9</accession>
<dbReference type="GeneID" id="59347736"/>
<dbReference type="EMBL" id="JACAZF010000007">
    <property type="protein sequence ID" value="KAF7299074.1"/>
    <property type="molecule type" value="Genomic_DNA"/>
</dbReference>
<evidence type="ECO:0000256" key="2">
    <source>
        <dbReference type="PROSITE-ProRule" id="PRU00285"/>
    </source>
</evidence>
<dbReference type="PROSITE" id="PS01031">
    <property type="entry name" value="SHSP"/>
    <property type="match status" value="1"/>
</dbReference>
<dbReference type="SUPFAM" id="SSF49764">
    <property type="entry name" value="HSP20-like chaperones"/>
    <property type="match status" value="1"/>
</dbReference>
<organism evidence="5 6">
    <name type="scientific">Mycena indigotica</name>
    <dbReference type="NCBI Taxonomy" id="2126181"/>
    <lineage>
        <taxon>Eukaryota</taxon>
        <taxon>Fungi</taxon>
        <taxon>Dikarya</taxon>
        <taxon>Basidiomycota</taxon>
        <taxon>Agaricomycotina</taxon>
        <taxon>Agaricomycetes</taxon>
        <taxon>Agaricomycetidae</taxon>
        <taxon>Agaricales</taxon>
        <taxon>Marasmiineae</taxon>
        <taxon>Mycenaceae</taxon>
        <taxon>Mycena</taxon>
    </lineage>
</organism>
<dbReference type="PANTHER" id="PTHR11527">
    <property type="entry name" value="HEAT-SHOCK PROTEIN 20 FAMILY MEMBER"/>
    <property type="match status" value="1"/>
</dbReference>
<keyword evidence="1" id="KW-0346">Stress response</keyword>
<evidence type="ECO:0000313" key="6">
    <source>
        <dbReference type="Proteomes" id="UP000636479"/>
    </source>
</evidence>
<dbReference type="InterPro" id="IPR002068">
    <property type="entry name" value="A-crystallin/Hsp20_dom"/>
</dbReference>
<protein>
    <submittedName>
        <fullName evidence="5">SHSP domain-containing protein</fullName>
    </submittedName>
</protein>